<name>A0A2I2FXH7_9EURO</name>
<evidence type="ECO:0000256" key="1">
    <source>
        <dbReference type="SAM" id="MobiDB-lite"/>
    </source>
</evidence>
<organism evidence="2 3">
    <name type="scientific">Aspergillus steynii IBT 23096</name>
    <dbReference type="NCBI Taxonomy" id="1392250"/>
    <lineage>
        <taxon>Eukaryota</taxon>
        <taxon>Fungi</taxon>
        <taxon>Dikarya</taxon>
        <taxon>Ascomycota</taxon>
        <taxon>Pezizomycotina</taxon>
        <taxon>Eurotiomycetes</taxon>
        <taxon>Eurotiomycetidae</taxon>
        <taxon>Eurotiales</taxon>
        <taxon>Aspergillaceae</taxon>
        <taxon>Aspergillus</taxon>
        <taxon>Aspergillus subgen. Circumdati</taxon>
    </lineage>
</organism>
<dbReference type="STRING" id="1392250.A0A2I2FXH7"/>
<reference evidence="2 3" key="1">
    <citation type="submission" date="2016-12" db="EMBL/GenBank/DDBJ databases">
        <title>The genomes of Aspergillus section Nigri reveals drivers in fungal speciation.</title>
        <authorList>
            <consortium name="DOE Joint Genome Institute"/>
            <person name="Vesth T.C."/>
            <person name="Nybo J."/>
            <person name="Theobald S."/>
            <person name="Brandl J."/>
            <person name="Frisvad J.C."/>
            <person name="Nielsen K.F."/>
            <person name="Lyhne E.K."/>
            <person name="Kogle M.E."/>
            <person name="Kuo A."/>
            <person name="Riley R."/>
            <person name="Clum A."/>
            <person name="Nolan M."/>
            <person name="Lipzen A."/>
            <person name="Salamov A."/>
            <person name="Henrissat B."/>
            <person name="Wiebenga A."/>
            <person name="De Vries R.P."/>
            <person name="Grigoriev I.V."/>
            <person name="Mortensen U.H."/>
            <person name="Andersen M.R."/>
            <person name="Baker S.E."/>
        </authorList>
    </citation>
    <scope>NUCLEOTIDE SEQUENCE [LARGE SCALE GENOMIC DNA]</scope>
    <source>
        <strain evidence="2 3">IBT 23096</strain>
    </source>
</reference>
<evidence type="ECO:0000313" key="3">
    <source>
        <dbReference type="Proteomes" id="UP000234275"/>
    </source>
</evidence>
<dbReference type="VEuPathDB" id="FungiDB:P170DRAFT_479857"/>
<sequence>MSSPSGQIGAAVVPPRDQIDYGPQGTFKLDLSNPPTIEGLERKLKGRENYDMWCNRVRIVLKPLHYFQLLDSSIPRPSIDDAEDFKIWLKHSEWTVYWIKQQLSDDMLNQVEMSSGASEYADELWDELRRLCVGSGSRRSESLLLNAIHCDRNKFDSLAAYIKGFQQAVEVCSTIHCPITPWMATLILLDGIRNELPVFYDLTHHSLKDDMATTMEWSHFKKIADEAVLSANQIINTSSAAPAAKGRKGKNSPTNAPPVENTSSSFTYPPRKPENGMRDYTLAEKWRNLPEDKKMVDKVCAYCKIRGHKTTNCFYLAPHICPDDWLPVEGM</sequence>
<dbReference type="EMBL" id="MSFO01000008">
    <property type="protein sequence ID" value="PLB45340.1"/>
    <property type="molecule type" value="Genomic_DNA"/>
</dbReference>
<dbReference type="Proteomes" id="UP000234275">
    <property type="component" value="Unassembled WGS sequence"/>
</dbReference>
<keyword evidence="3" id="KW-1185">Reference proteome</keyword>
<protein>
    <recommendedName>
        <fullName evidence="4">Retrotransposon Copia-like N-terminal domain-containing protein</fullName>
    </recommendedName>
</protein>
<evidence type="ECO:0008006" key="4">
    <source>
        <dbReference type="Google" id="ProtNLM"/>
    </source>
</evidence>
<dbReference type="GeneID" id="36561425"/>
<dbReference type="AlphaFoldDB" id="A0A2I2FXH7"/>
<accession>A0A2I2FXH7</accession>
<proteinExistence type="predicted"/>
<comment type="caution">
    <text evidence="2">The sequence shown here is derived from an EMBL/GenBank/DDBJ whole genome shotgun (WGS) entry which is preliminary data.</text>
</comment>
<dbReference type="OrthoDB" id="4482003at2759"/>
<dbReference type="RefSeq" id="XP_024700642.1">
    <property type="nucleotide sequence ID" value="XM_024853727.1"/>
</dbReference>
<evidence type="ECO:0000313" key="2">
    <source>
        <dbReference type="EMBL" id="PLB45340.1"/>
    </source>
</evidence>
<gene>
    <name evidence="2" type="ORF">P170DRAFT_479857</name>
</gene>
<feature type="region of interest" description="Disordered" evidence="1">
    <location>
        <begin position="240"/>
        <end position="276"/>
    </location>
</feature>